<sequence length="136" mass="14766">WRLTASQTARPTEGLMSCRPSPFPRSDAMAIHCSVWCGHGHARRHYRCRASHDPMWNGQTGPAHEGVVPSHSTLPIQSIARPLSAQARRVCAGNVWAVGPLFAAAHFDLAGHVVHTHASRLSAWPAFLCPCCPCCP</sequence>
<name>W6YQ41_COCMI</name>
<keyword evidence="2" id="KW-1185">Reference proteome</keyword>
<protein>
    <submittedName>
        <fullName evidence="1">Uncharacterized protein</fullName>
    </submittedName>
</protein>
<feature type="non-terminal residue" evidence="1">
    <location>
        <position position="1"/>
    </location>
</feature>
<organism evidence="1 2">
    <name type="scientific">Bipolaris oryzae ATCC 44560</name>
    <dbReference type="NCBI Taxonomy" id="930090"/>
    <lineage>
        <taxon>Eukaryota</taxon>
        <taxon>Fungi</taxon>
        <taxon>Dikarya</taxon>
        <taxon>Ascomycota</taxon>
        <taxon>Pezizomycotina</taxon>
        <taxon>Dothideomycetes</taxon>
        <taxon>Pleosporomycetidae</taxon>
        <taxon>Pleosporales</taxon>
        <taxon>Pleosporineae</taxon>
        <taxon>Pleosporaceae</taxon>
        <taxon>Bipolaris</taxon>
    </lineage>
</organism>
<evidence type="ECO:0000313" key="1">
    <source>
        <dbReference type="EMBL" id="EUC39720.1"/>
    </source>
</evidence>
<dbReference type="Proteomes" id="UP000054032">
    <property type="component" value="Unassembled WGS sequence"/>
</dbReference>
<dbReference type="AlphaFoldDB" id="W6YQ41"/>
<accession>W6YQ41</accession>
<dbReference type="KEGG" id="bor:COCMIDRAFT_110746"/>
<dbReference type="HOGENOM" id="CLU_1880307_0_0_1"/>
<evidence type="ECO:0000313" key="2">
    <source>
        <dbReference type="Proteomes" id="UP000054032"/>
    </source>
</evidence>
<gene>
    <name evidence="1" type="ORF">COCMIDRAFT_110746</name>
</gene>
<dbReference type="GeneID" id="19119655"/>
<dbReference type="EMBL" id="KI964269">
    <property type="protein sequence ID" value="EUC39720.1"/>
    <property type="molecule type" value="Genomic_DNA"/>
</dbReference>
<reference evidence="1 2" key="1">
    <citation type="journal article" date="2013" name="PLoS Genet.">
        <title>Comparative genome structure, secondary metabolite, and effector coding capacity across Cochliobolus pathogens.</title>
        <authorList>
            <person name="Condon B.J."/>
            <person name="Leng Y."/>
            <person name="Wu D."/>
            <person name="Bushley K.E."/>
            <person name="Ohm R.A."/>
            <person name="Otillar R."/>
            <person name="Martin J."/>
            <person name="Schackwitz W."/>
            <person name="Grimwood J."/>
            <person name="MohdZainudin N."/>
            <person name="Xue C."/>
            <person name="Wang R."/>
            <person name="Manning V.A."/>
            <person name="Dhillon B."/>
            <person name="Tu Z.J."/>
            <person name="Steffenson B.J."/>
            <person name="Salamov A."/>
            <person name="Sun H."/>
            <person name="Lowry S."/>
            <person name="LaButti K."/>
            <person name="Han J."/>
            <person name="Copeland A."/>
            <person name="Lindquist E."/>
            <person name="Barry K."/>
            <person name="Schmutz J."/>
            <person name="Baker S.E."/>
            <person name="Ciuffetti L.M."/>
            <person name="Grigoriev I.V."/>
            <person name="Zhong S."/>
            <person name="Turgeon B.G."/>
        </authorList>
    </citation>
    <scope>NUCLEOTIDE SEQUENCE [LARGE SCALE GENOMIC DNA]</scope>
    <source>
        <strain evidence="1 2">ATCC 44560</strain>
    </source>
</reference>
<proteinExistence type="predicted"/>
<dbReference type="RefSeq" id="XP_007693758.1">
    <property type="nucleotide sequence ID" value="XM_007695568.1"/>
</dbReference>